<dbReference type="InParanoid" id="A0A674GG66"/>
<dbReference type="InterPro" id="IPR037227">
    <property type="entry name" value="EndoU-like"/>
</dbReference>
<feature type="region of interest" description="Disordered" evidence="16">
    <location>
        <begin position="162"/>
        <end position="183"/>
    </location>
</feature>
<dbReference type="GO" id="GO:0016829">
    <property type="term" value="F:lyase activity"/>
    <property type="evidence" value="ECO:0007669"/>
    <property type="project" value="UniProtKB-KW"/>
</dbReference>
<dbReference type="Ensembl" id="ENSTGUT00000030998.1">
    <property type="protein sequence ID" value="ENSTGUP00000021814.1"/>
    <property type="gene ID" value="ENSTGUG00000027037.1"/>
</dbReference>
<dbReference type="SUPFAM" id="SSF142877">
    <property type="entry name" value="EndoU-like"/>
    <property type="match status" value="1"/>
</dbReference>
<dbReference type="EC" id="4.6.1.-" evidence="15"/>
<feature type="compositionally biased region" description="Pro residues" evidence="16">
    <location>
        <begin position="167"/>
        <end position="180"/>
    </location>
</feature>
<dbReference type="GO" id="GO:0004521">
    <property type="term" value="F:RNA endonuclease activity"/>
    <property type="evidence" value="ECO:0007669"/>
    <property type="project" value="UniProtKB-UniRule"/>
</dbReference>
<evidence type="ECO:0000313" key="19">
    <source>
        <dbReference type="Proteomes" id="UP000007754"/>
    </source>
</evidence>
<dbReference type="Pfam" id="PF09412">
    <property type="entry name" value="XendoU"/>
    <property type="match status" value="1"/>
</dbReference>
<sequence length="312" mass="33995">MKTELMKKLFVFLQGKNRYSSEQEFLQDLEQMWFGLYSRGDGERDSSGFEHVFSGTAPAGTGAGPGQRQAGDSSRLLLCCSCFRGGEKGESVGISQLDPLLPPGKAGGRQLLQPQLQRAVGLVPRRAGAPVQLGWLLQGGGLGFHRLQPRVRVRPLLPLLPRAARPGMPPEPGRAPPQHPDLPLDQVHLRQRQEVHRHRLRDVSLRGARRWGSSGAAPALLGAQGPGGAREEQRGPNPAGRGAGDTPRPRRVWRARAGQKSSGKGRIGHGQEDAERNKRCPGWRGAGLWVQQPPLYPPRTPFLPPFVPPPPL</sequence>
<evidence type="ECO:0000256" key="4">
    <source>
        <dbReference type="ARBA" id="ARBA00011245"/>
    </source>
</evidence>
<name>A0A674GG66_TAEGU</name>
<evidence type="ECO:0000313" key="18">
    <source>
        <dbReference type="Ensembl" id="ENSTGUP00000021814.1"/>
    </source>
</evidence>
<accession>A0A674GG66</accession>
<dbReference type="GO" id="GO:0016787">
    <property type="term" value="F:hydrolase activity"/>
    <property type="evidence" value="ECO:0007669"/>
    <property type="project" value="UniProtKB-KW"/>
</dbReference>
<dbReference type="Proteomes" id="UP000007754">
    <property type="component" value="Unplaced"/>
</dbReference>
<keyword evidence="10 15" id="KW-0378">Hydrolase</keyword>
<proteinExistence type="inferred from homology"/>
<keyword evidence="9 15" id="KW-0255">Endonuclease</keyword>
<evidence type="ECO:0000256" key="5">
    <source>
        <dbReference type="ARBA" id="ARBA00022525"/>
    </source>
</evidence>
<comment type="cofactor">
    <cofactor evidence="1 15">
        <name>Mn(2+)</name>
        <dbReference type="ChEBI" id="CHEBI:29035"/>
    </cofactor>
</comment>
<dbReference type="InterPro" id="IPR018998">
    <property type="entry name" value="EndoU_C"/>
</dbReference>
<keyword evidence="5" id="KW-0964">Secreted</keyword>
<comment type="catalytic activity">
    <reaction evidence="14">
        <text>ribonucleotidyl-uridine-RNA = a 5'-end dephospho-uridine-RNA + a 3'-end 2',3'-cyclophospho-ribonucleotide-RNA</text>
        <dbReference type="Rhea" id="RHEA:67792"/>
        <dbReference type="Rhea" id="RHEA-COMP:10464"/>
        <dbReference type="Rhea" id="RHEA-COMP:17354"/>
        <dbReference type="Rhea" id="RHEA-COMP:17356"/>
        <dbReference type="ChEBI" id="CHEBI:83064"/>
        <dbReference type="ChEBI" id="CHEBI:173117"/>
        <dbReference type="ChEBI" id="CHEBI:173224"/>
    </reaction>
    <physiologicalReaction direction="left-to-right" evidence="14">
        <dbReference type="Rhea" id="RHEA:67793"/>
    </physiologicalReaction>
</comment>
<evidence type="ECO:0000259" key="17">
    <source>
        <dbReference type="PROSITE" id="PS51959"/>
    </source>
</evidence>
<evidence type="ECO:0000256" key="6">
    <source>
        <dbReference type="ARBA" id="ARBA00022722"/>
    </source>
</evidence>
<dbReference type="InterPro" id="IPR039787">
    <property type="entry name" value="ENDOU"/>
</dbReference>
<keyword evidence="6 15" id="KW-0540">Nuclease</keyword>
<evidence type="ECO:0000256" key="3">
    <source>
        <dbReference type="ARBA" id="ARBA00010168"/>
    </source>
</evidence>
<evidence type="ECO:0000256" key="1">
    <source>
        <dbReference type="ARBA" id="ARBA00001936"/>
    </source>
</evidence>
<evidence type="ECO:0000256" key="11">
    <source>
        <dbReference type="ARBA" id="ARBA00022884"/>
    </source>
</evidence>
<dbReference type="PANTHER" id="PTHR12439">
    <property type="entry name" value="PLACENTAL PROTEIN 11-RELATED"/>
    <property type="match status" value="1"/>
</dbReference>
<dbReference type="GO" id="GO:0005576">
    <property type="term" value="C:extracellular region"/>
    <property type="evidence" value="ECO:0007669"/>
    <property type="project" value="UniProtKB-SubCell"/>
</dbReference>
<evidence type="ECO:0000256" key="2">
    <source>
        <dbReference type="ARBA" id="ARBA00004613"/>
    </source>
</evidence>
<keyword evidence="12 15" id="KW-0464">Manganese</keyword>
<dbReference type="PROSITE" id="PS51959">
    <property type="entry name" value="ENDOU"/>
    <property type="match status" value="1"/>
</dbReference>
<dbReference type="GO" id="GO:0046872">
    <property type="term" value="F:metal ion binding"/>
    <property type="evidence" value="ECO:0007669"/>
    <property type="project" value="UniProtKB-UniRule"/>
</dbReference>
<evidence type="ECO:0000256" key="9">
    <source>
        <dbReference type="ARBA" id="ARBA00022759"/>
    </source>
</evidence>
<comment type="similarity">
    <text evidence="3 15">Belongs to the ENDOU family.</text>
</comment>
<feature type="compositionally biased region" description="Basic and acidic residues" evidence="16">
    <location>
        <begin position="269"/>
        <end position="278"/>
    </location>
</feature>
<comment type="subunit">
    <text evidence="4 15">Monomer.</text>
</comment>
<feature type="region of interest" description="Disordered" evidence="16">
    <location>
        <begin position="209"/>
        <end position="281"/>
    </location>
</feature>
<evidence type="ECO:0000256" key="8">
    <source>
        <dbReference type="ARBA" id="ARBA00022729"/>
    </source>
</evidence>
<keyword evidence="7 15" id="KW-0479">Metal-binding</keyword>
<keyword evidence="13" id="KW-0456">Lyase</keyword>
<dbReference type="AlphaFoldDB" id="A0A674GG66"/>
<comment type="subcellular location">
    <subcellularLocation>
        <location evidence="2">Secreted</location>
    </subcellularLocation>
</comment>
<reference evidence="18" key="1">
    <citation type="submission" date="2025-08" db="UniProtKB">
        <authorList>
            <consortium name="Ensembl"/>
        </authorList>
    </citation>
    <scope>IDENTIFICATION</scope>
</reference>
<protein>
    <recommendedName>
        <fullName evidence="15">Uridylate-specific endoribonuclease</fullName>
        <ecNumber evidence="15">4.6.1.-</ecNumber>
    </recommendedName>
</protein>
<evidence type="ECO:0000256" key="12">
    <source>
        <dbReference type="ARBA" id="ARBA00023211"/>
    </source>
</evidence>
<feature type="domain" description="EndoU" evidence="17">
    <location>
        <begin position="1"/>
        <end position="55"/>
    </location>
</feature>
<keyword evidence="19" id="KW-1185">Reference proteome</keyword>
<reference evidence="18" key="2">
    <citation type="submission" date="2025-09" db="UniProtKB">
        <authorList>
            <consortium name="Ensembl"/>
        </authorList>
    </citation>
    <scope>IDENTIFICATION</scope>
</reference>
<evidence type="ECO:0000256" key="13">
    <source>
        <dbReference type="ARBA" id="ARBA00023239"/>
    </source>
</evidence>
<evidence type="ECO:0000256" key="7">
    <source>
        <dbReference type="ARBA" id="ARBA00022723"/>
    </source>
</evidence>
<evidence type="ECO:0000256" key="10">
    <source>
        <dbReference type="ARBA" id="ARBA00022801"/>
    </source>
</evidence>
<feature type="compositionally biased region" description="Low complexity" evidence="16">
    <location>
        <begin position="212"/>
        <end position="223"/>
    </location>
</feature>
<evidence type="ECO:0000256" key="16">
    <source>
        <dbReference type="SAM" id="MobiDB-lite"/>
    </source>
</evidence>
<keyword evidence="8" id="KW-0732">Signal</keyword>
<evidence type="ECO:0000256" key="15">
    <source>
        <dbReference type="RuleBase" id="RU367085"/>
    </source>
</evidence>
<organism evidence="18 19">
    <name type="scientific">Taeniopygia guttata</name>
    <name type="common">Zebra finch</name>
    <name type="synonym">Poephila guttata</name>
    <dbReference type="NCBI Taxonomy" id="59729"/>
    <lineage>
        <taxon>Eukaryota</taxon>
        <taxon>Metazoa</taxon>
        <taxon>Chordata</taxon>
        <taxon>Craniata</taxon>
        <taxon>Vertebrata</taxon>
        <taxon>Euteleostomi</taxon>
        <taxon>Archelosauria</taxon>
        <taxon>Archosauria</taxon>
        <taxon>Dinosauria</taxon>
        <taxon>Saurischia</taxon>
        <taxon>Theropoda</taxon>
        <taxon>Coelurosauria</taxon>
        <taxon>Aves</taxon>
        <taxon>Neognathae</taxon>
        <taxon>Neoaves</taxon>
        <taxon>Telluraves</taxon>
        <taxon>Australaves</taxon>
        <taxon>Passeriformes</taxon>
        <taxon>Passeroidea</taxon>
        <taxon>Estrildidae</taxon>
        <taxon>Estrildinae</taxon>
        <taxon>Taeniopygia</taxon>
    </lineage>
</organism>
<dbReference type="PANTHER" id="PTHR12439:SF40">
    <property type="entry name" value="URIDYLATE-SPECIFIC ENDORIBONUCLEASE"/>
    <property type="match status" value="1"/>
</dbReference>
<evidence type="ECO:0000256" key="14">
    <source>
        <dbReference type="ARBA" id="ARBA00048688"/>
    </source>
</evidence>
<keyword evidence="11 15" id="KW-0694">RNA-binding</keyword>
<dbReference type="GO" id="GO:0003723">
    <property type="term" value="F:RNA binding"/>
    <property type="evidence" value="ECO:0007669"/>
    <property type="project" value="UniProtKB-UniRule"/>
</dbReference>